<protein>
    <submittedName>
        <fullName evidence="5">Unnamed protein product</fullName>
    </submittedName>
</protein>
<feature type="domain" description="Nucleoporin Nup133/Nup155-like C-terminal" evidence="4">
    <location>
        <begin position="19"/>
        <end position="101"/>
    </location>
</feature>
<evidence type="ECO:0000313" key="5">
    <source>
        <dbReference type="EMBL" id="GME72028.1"/>
    </source>
</evidence>
<proteinExistence type="predicted"/>
<organism evidence="5 6">
    <name type="scientific">Candida boidinii</name>
    <name type="common">Yeast</name>
    <dbReference type="NCBI Taxonomy" id="5477"/>
    <lineage>
        <taxon>Eukaryota</taxon>
        <taxon>Fungi</taxon>
        <taxon>Dikarya</taxon>
        <taxon>Ascomycota</taxon>
        <taxon>Saccharomycotina</taxon>
        <taxon>Pichiomycetes</taxon>
        <taxon>Pichiales</taxon>
        <taxon>Pichiaceae</taxon>
        <taxon>Ogataea</taxon>
        <taxon>Ogataea/Candida clade</taxon>
    </lineage>
</organism>
<evidence type="ECO:0000259" key="4">
    <source>
        <dbReference type="Pfam" id="PF03177"/>
    </source>
</evidence>
<dbReference type="Gene3D" id="1.10.167.20">
    <property type="match status" value="1"/>
</dbReference>
<dbReference type="EMBL" id="BSXN01001189">
    <property type="protein sequence ID" value="GME72028.1"/>
    <property type="molecule type" value="Genomic_DNA"/>
</dbReference>
<keyword evidence="2" id="KW-0813">Transport</keyword>
<name>A0A9W6WIK6_CANBO</name>
<gene>
    <name evidence="5" type="ORF">Cboi02_000344100</name>
</gene>
<evidence type="ECO:0000313" key="6">
    <source>
        <dbReference type="Proteomes" id="UP001165120"/>
    </source>
</evidence>
<keyword evidence="6" id="KW-1185">Reference proteome</keyword>
<dbReference type="InterPro" id="IPR007187">
    <property type="entry name" value="Nucleoporin_Nup133/Nup155_C"/>
</dbReference>
<reference evidence="5" key="1">
    <citation type="submission" date="2023-04" db="EMBL/GenBank/DDBJ databases">
        <title>Candida boidinii NBRC 10035.</title>
        <authorList>
            <person name="Ichikawa N."/>
            <person name="Sato H."/>
            <person name="Tonouchi N."/>
        </authorList>
    </citation>
    <scope>NUCLEOTIDE SEQUENCE</scope>
    <source>
        <strain evidence="5">NBRC 10035</strain>
    </source>
</reference>
<evidence type="ECO:0000256" key="1">
    <source>
        <dbReference type="ARBA" id="ARBA00004123"/>
    </source>
</evidence>
<sequence length="107" mass="12554">MYDEEYNGPGAKPESVGLIIDTFIKSGISYSKLYYTLKDKIECTTFEKYEGYSKVLTDEMCYLIKTWYKNERRLRDIFPNDVINNMTTYSTSKDPINKYIKENGTPL</sequence>
<keyword evidence="3" id="KW-0539">Nucleus</keyword>
<dbReference type="Pfam" id="PF03177">
    <property type="entry name" value="Nucleoporin_C"/>
    <property type="match status" value="1"/>
</dbReference>
<evidence type="ECO:0000256" key="3">
    <source>
        <dbReference type="ARBA" id="ARBA00023242"/>
    </source>
</evidence>
<comment type="caution">
    <text evidence="5">The sequence shown here is derived from an EMBL/GenBank/DDBJ whole genome shotgun (WGS) entry which is preliminary data.</text>
</comment>
<accession>A0A9W6WIK6</accession>
<dbReference type="GO" id="GO:0005635">
    <property type="term" value="C:nuclear envelope"/>
    <property type="evidence" value="ECO:0007669"/>
    <property type="project" value="UniProtKB-ARBA"/>
</dbReference>
<comment type="subcellular location">
    <subcellularLocation>
        <location evidence="1">Nucleus</location>
    </subcellularLocation>
</comment>
<dbReference type="AlphaFoldDB" id="A0A9W6WIK6"/>
<dbReference type="Proteomes" id="UP001165120">
    <property type="component" value="Unassembled WGS sequence"/>
</dbReference>
<evidence type="ECO:0000256" key="2">
    <source>
        <dbReference type="ARBA" id="ARBA00022448"/>
    </source>
</evidence>